<dbReference type="RefSeq" id="XP_069208711.1">
    <property type="nucleotide sequence ID" value="XM_069354069.1"/>
</dbReference>
<dbReference type="InterPro" id="IPR050302">
    <property type="entry name" value="Rab_GAP_TBC_domain"/>
</dbReference>
<keyword evidence="1" id="KW-0175">Coiled coil</keyword>
<dbReference type="Gene3D" id="1.10.8.270">
    <property type="entry name" value="putative rabgap domain of human tbc1 domain family member 14 like domains"/>
    <property type="match status" value="1"/>
</dbReference>
<sequence>MGADVRDRDRERERERDRRGVPDPSLLFPPRGDEHPLSPSSSSNAPYFTRRLSSVSLKAAPSAPSASSDPPSRRHASTISTGSPAPAAAPALSTSSPATPRQRRAHSAAVATPLDADLLGIGPSRRRPALGRASSRPSSALFAEEDETPRKPARESPARDSPAPDTPGDWAQYLDSLDRDELALLDTRWEDMTDAEIAAFLEPYHPSTASAPPRAKKGNGDVEPLFPPSPPGGVVHDLEHPLRVLSRAVRELREAVTRLEEDNKRLRLDAASRRVSDASVAKTPERSHVDQTLHDGLADALSTSLTSPIKRAGLVLEEPARSSVSPTPSIASVTPSVSRAKSPAPSHTSARSARSVQSVSERPRSASASGSMSGQGGHKRNSGWGSIWGWGKKPHRKGSIASLSGSVTPSVAVVEEDGDDEWRNGDGGSTPSFRAIFLATRILTPDPGSLLVDSARTNASPKIARLAHALVSNARDGGIAPHDPPTAKRERARSRAASVTSQQAAAAAVEPTSAALMATSLGSASAIERRDPHGAGYSDQAIAATVAVGRTLLSRGKAAISGKVEEPMARPALVHRATSRPFPTTAMAPALQSPGDPSGFPLHTDTPPPSVELGTIVPDEARPPTVLLSRQNLASFFQSSRVGAPKLATATRFTSDQPPLTDRYGFIYDIQHANMLKDASRAGTPAPISLTGHVPELSELPSSRSSTPAGRATTPAPPANASRLSATRSSSTSSKSASLKPPTVRSDSASSHSRESTPGSPRSQTPETTPNGTPRKRTTALQRSLAPAPSKPTSAKDQTTVSVRGASSLQTGVSSSALSHPATPIAEPSASRLTVSSLLDQLTDIHDKQQKARTAEWDAFLRKKTRAKIRPSSASGSERRGNGVQDVGVGAALAAVINMGGGAGGKNGQEEYRAFLRLVRRGIPIPYRADVWAECSGARDLLVPGEYAEILAVHKDDKSPVIAEIEKDVGRTFPGNVFFGGDGPGVAKLRRVLTAYSWHNPAVGYCQGMNMLAATLLLTHTDEEQAFWVLHCIIERLLPQDYYTPTLLGSRADQRALADLVAQHVPRVAAHLDKLQVDLASVTFGWFLSLFTDCLPVETLFRVWDVFFVEGHDVLFRVATAILKINETDLLACDSVGDLFTFISGMTSRLWGADKLIALQHSYKSVIRHADIQALYDKAVVGLQRELGED</sequence>
<dbReference type="EMBL" id="JBBXJM010000004">
    <property type="protein sequence ID" value="KAL1408767.1"/>
    <property type="molecule type" value="Genomic_DNA"/>
</dbReference>
<dbReference type="PANTHER" id="PTHR47219">
    <property type="entry name" value="RAB GTPASE-ACTIVATING PROTEIN 1-LIKE"/>
    <property type="match status" value="1"/>
</dbReference>
<feature type="compositionally biased region" description="Basic and acidic residues" evidence="2">
    <location>
        <begin position="1"/>
        <end position="21"/>
    </location>
</feature>
<dbReference type="Proteomes" id="UP001565368">
    <property type="component" value="Unassembled WGS sequence"/>
</dbReference>
<dbReference type="Pfam" id="PF00566">
    <property type="entry name" value="RabGAP-TBC"/>
    <property type="match status" value="1"/>
</dbReference>
<dbReference type="GeneID" id="95986623"/>
<feature type="compositionally biased region" description="Low complexity" evidence="2">
    <location>
        <begin position="53"/>
        <end position="70"/>
    </location>
</feature>
<feature type="compositionally biased region" description="Polar residues" evidence="2">
    <location>
        <begin position="322"/>
        <end position="339"/>
    </location>
</feature>
<organism evidence="4 5">
    <name type="scientific">Vanrija albida</name>
    <dbReference type="NCBI Taxonomy" id="181172"/>
    <lineage>
        <taxon>Eukaryota</taxon>
        <taxon>Fungi</taxon>
        <taxon>Dikarya</taxon>
        <taxon>Basidiomycota</taxon>
        <taxon>Agaricomycotina</taxon>
        <taxon>Tremellomycetes</taxon>
        <taxon>Trichosporonales</taxon>
        <taxon>Trichosporonaceae</taxon>
        <taxon>Vanrija</taxon>
    </lineage>
</organism>
<feature type="domain" description="Rab-GAP TBC" evidence="3">
    <location>
        <begin position="922"/>
        <end position="1111"/>
    </location>
</feature>
<feature type="region of interest" description="Disordered" evidence="2">
    <location>
        <begin position="270"/>
        <end position="289"/>
    </location>
</feature>
<feature type="region of interest" description="Disordered" evidence="2">
    <location>
        <begin position="318"/>
        <end position="389"/>
    </location>
</feature>
<reference evidence="4 5" key="1">
    <citation type="submission" date="2023-08" db="EMBL/GenBank/DDBJ databases">
        <title>Annotated Genome Sequence of Vanrija albida AlHP1.</title>
        <authorList>
            <person name="Herzog R."/>
        </authorList>
    </citation>
    <scope>NUCLEOTIDE SEQUENCE [LARGE SCALE GENOMIC DNA]</scope>
    <source>
        <strain evidence="4 5">AlHP1</strain>
    </source>
</reference>
<evidence type="ECO:0000313" key="4">
    <source>
        <dbReference type="EMBL" id="KAL1408767.1"/>
    </source>
</evidence>
<protein>
    <recommendedName>
        <fullName evidence="3">Rab-GAP TBC domain-containing protein</fullName>
    </recommendedName>
</protein>
<accession>A0ABR3Q2L2</accession>
<name>A0ABR3Q2L2_9TREE</name>
<feature type="compositionally biased region" description="Low complexity" evidence="2">
    <location>
        <begin position="77"/>
        <end position="100"/>
    </location>
</feature>
<dbReference type="Gene3D" id="1.10.472.80">
    <property type="entry name" value="Ypt/Rab-GAP domain of gyp1p, domain 3"/>
    <property type="match status" value="1"/>
</dbReference>
<feature type="compositionally biased region" description="Low complexity" evidence="2">
    <location>
        <begin position="349"/>
        <end position="372"/>
    </location>
</feature>
<feature type="region of interest" description="Disordered" evidence="2">
    <location>
        <begin position="474"/>
        <end position="496"/>
    </location>
</feature>
<feature type="region of interest" description="Disordered" evidence="2">
    <location>
        <begin position="684"/>
        <end position="830"/>
    </location>
</feature>
<feature type="compositionally biased region" description="Basic and acidic residues" evidence="2">
    <location>
        <begin position="148"/>
        <end position="158"/>
    </location>
</feature>
<feature type="compositionally biased region" description="Polar residues" evidence="2">
    <location>
        <begin position="757"/>
        <end position="772"/>
    </location>
</feature>
<feature type="compositionally biased region" description="Polar residues" evidence="2">
    <location>
        <begin position="791"/>
        <end position="818"/>
    </location>
</feature>
<dbReference type="InterPro" id="IPR000195">
    <property type="entry name" value="Rab-GAP-TBC_dom"/>
</dbReference>
<feature type="compositionally biased region" description="Low complexity" evidence="2">
    <location>
        <begin position="695"/>
        <end position="751"/>
    </location>
</feature>
<evidence type="ECO:0000259" key="3">
    <source>
        <dbReference type="PROSITE" id="PS50086"/>
    </source>
</evidence>
<dbReference type="PROSITE" id="PS50086">
    <property type="entry name" value="TBC_RABGAP"/>
    <property type="match status" value="1"/>
</dbReference>
<evidence type="ECO:0000256" key="1">
    <source>
        <dbReference type="SAM" id="Coils"/>
    </source>
</evidence>
<dbReference type="SUPFAM" id="SSF47923">
    <property type="entry name" value="Ypt/Rab-GAP domain of gyp1p"/>
    <property type="match status" value="2"/>
</dbReference>
<dbReference type="SMART" id="SM00164">
    <property type="entry name" value="TBC"/>
    <property type="match status" value="1"/>
</dbReference>
<evidence type="ECO:0000313" key="5">
    <source>
        <dbReference type="Proteomes" id="UP001565368"/>
    </source>
</evidence>
<keyword evidence="5" id="KW-1185">Reference proteome</keyword>
<gene>
    <name evidence="4" type="ORF">Q8F55_005580</name>
</gene>
<evidence type="ECO:0000256" key="2">
    <source>
        <dbReference type="SAM" id="MobiDB-lite"/>
    </source>
</evidence>
<dbReference type="PANTHER" id="PTHR47219:SF20">
    <property type="entry name" value="TBC1 DOMAIN FAMILY MEMBER 2B"/>
    <property type="match status" value="1"/>
</dbReference>
<feature type="region of interest" description="Disordered" evidence="2">
    <location>
        <begin position="1"/>
        <end position="174"/>
    </location>
</feature>
<feature type="coiled-coil region" evidence="1">
    <location>
        <begin position="242"/>
        <end position="269"/>
    </location>
</feature>
<comment type="caution">
    <text evidence="4">The sequence shown here is derived from an EMBL/GenBank/DDBJ whole genome shotgun (WGS) entry which is preliminary data.</text>
</comment>
<proteinExistence type="predicted"/>
<dbReference type="InterPro" id="IPR035969">
    <property type="entry name" value="Rab-GAP_TBC_sf"/>
</dbReference>